<protein>
    <submittedName>
        <fullName evidence="1">Uncharacterized protein</fullName>
    </submittedName>
</protein>
<evidence type="ECO:0000313" key="2">
    <source>
        <dbReference type="Proteomes" id="UP000256970"/>
    </source>
</evidence>
<name>A0A383W1H7_TETOB</name>
<sequence length="94" mass="9963">MLCHQTAAVAVHRGMDVFWYTELYALGAIAEAPAPHLPVTAASHAVAGTPAAAAAGSGVDDAEQEVLSQEFRGLQLRHHMTPEELAQHRRQPGA</sequence>
<evidence type="ECO:0000313" key="1">
    <source>
        <dbReference type="EMBL" id="SZX71351.1"/>
    </source>
</evidence>
<dbReference type="Proteomes" id="UP000256970">
    <property type="component" value="Unassembled WGS sequence"/>
</dbReference>
<proteinExistence type="predicted"/>
<reference evidence="1 2" key="1">
    <citation type="submission" date="2016-10" db="EMBL/GenBank/DDBJ databases">
        <authorList>
            <person name="Cai Z."/>
        </authorList>
    </citation>
    <scope>NUCLEOTIDE SEQUENCE [LARGE SCALE GENOMIC DNA]</scope>
</reference>
<accession>A0A383W1H7</accession>
<dbReference type="AlphaFoldDB" id="A0A383W1H7"/>
<organism evidence="1 2">
    <name type="scientific">Tetradesmus obliquus</name>
    <name type="common">Green alga</name>
    <name type="synonym">Acutodesmus obliquus</name>
    <dbReference type="NCBI Taxonomy" id="3088"/>
    <lineage>
        <taxon>Eukaryota</taxon>
        <taxon>Viridiplantae</taxon>
        <taxon>Chlorophyta</taxon>
        <taxon>core chlorophytes</taxon>
        <taxon>Chlorophyceae</taxon>
        <taxon>CS clade</taxon>
        <taxon>Sphaeropleales</taxon>
        <taxon>Scenedesmaceae</taxon>
        <taxon>Tetradesmus</taxon>
    </lineage>
</organism>
<keyword evidence="2" id="KW-1185">Reference proteome</keyword>
<gene>
    <name evidence="1" type="ORF">BQ4739_LOCUS11483</name>
</gene>
<dbReference type="EMBL" id="FNXT01001044">
    <property type="protein sequence ID" value="SZX71351.1"/>
    <property type="molecule type" value="Genomic_DNA"/>
</dbReference>